<name>A0A420DMN9_9FLAO</name>
<dbReference type="AlphaFoldDB" id="A0A420DMN9"/>
<sequence>MKKQIVVALALLVSTLSFSQKNELKTAEKAIKSGNFADAKSAIKSAEALIVSADDKTKAKFYFLKGETLYANGTGSNTDMDLAIENFAKVKDIESKTGKAKYTGLIYELTQAMLSNFLTKANKALEEKNYLVSSSGFEKAYRMSPKDTLYLYYAASTAVTAQDYDKSLELYEELKGLGYQGSEVKYSAVNKDSGETENFDNQQLRDFSVKSGTHIAPKETKTKSKAAEIIKNIALIYVNKGDNEKAISAIGEARVQNPDDLSLLMTEANVQLKMGNTSEFKKLIEEATKKDPNNAELQYNLGVVAADAGENQAARDYYKKAISLNPDYADAYNNMAVLVLSGEQKIIEEMNGLGSSAADDKRYDELKEERLVLYREAVTYLNKTLELKPKNIDVAKTLLNIYRVLGDTDKANSIKAKIEALESGN</sequence>
<dbReference type="Gene3D" id="1.25.40.10">
    <property type="entry name" value="Tetratricopeptide repeat domain"/>
    <property type="match status" value="2"/>
</dbReference>
<dbReference type="PANTHER" id="PTHR45586">
    <property type="entry name" value="TPR REPEAT-CONTAINING PROTEIN PA4667"/>
    <property type="match status" value="1"/>
</dbReference>
<dbReference type="SMART" id="SM00028">
    <property type="entry name" value="TPR"/>
    <property type="match status" value="4"/>
</dbReference>
<evidence type="ECO:0000256" key="3">
    <source>
        <dbReference type="PROSITE-ProRule" id="PRU00339"/>
    </source>
</evidence>
<dbReference type="InterPro" id="IPR051012">
    <property type="entry name" value="CellSynth/LPSAsmb/PSIAsmb"/>
</dbReference>
<keyword evidence="2 3" id="KW-0802">TPR repeat</keyword>
<dbReference type="SUPFAM" id="SSF48452">
    <property type="entry name" value="TPR-like"/>
    <property type="match status" value="1"/>
</dbReference>
<organism evidence="5 6">
    <name type="scientific">Ichthyenterobacterium magnum</name>
    <dbReference type="NCBI Taxonomy" id="1230530"/>
    <lineage>
        <taxon>Bacteria</taxon>
        <taxon>Pseudomonadati</taxon>
        <taxon>Bacteroidota</taxon>
        <taxon>Flavobacteriia</taxon>
        <taxon>Flavobacteriales</taxon>
        <taxon>Flavobacteriaceae</taxon>
        <taxon>Ichthyenterobacterium</taxon>
    </lineage>
</organism>
<evidence type="ECO:0000256" key="1">
    <source>
        <dbReference type="ARBA" id="ARBA00022737"/>
    </source>
</evidence>
<dbReference type="Proteomes" id="UP000284892">
    <property type="component" value="Unassembled WGS sequence"/>
</dbReference>
<dbReference type="EMBL" id="RAQJ01000002">
    <property type="protein sequence ID" value="RKE95447.1"/>
    <property type="molecule type" value="Genomic_DNA"/>
</dbReference>
<proteinExistence type="predicted"/>
<feature type="signal peptide" evidence="4">
    <location>
        <begin position="1"/>
        <end position="19"/>
    </location>
</feature>
<dbReference type="OrthoDB" id="1149028at2"/>
<dbReference type="Pfam" id="PF13432">
    <property type="entry name" value="TPR_16"/>
    <property type="match status" value="1"/>
</dbReference>
<dbReference type="PROSITE" id="PS50293">
    <property type="entry name" value="TPR_REGION"/>
    <property type="match status" value="1"/>
</dbReference>
<comment type="caution">
    <text evidence="5">The sequence shown here is derived from an EMBL/GenBank/DDBJ whole genome shotgun (WGS) entry which is preliminary data.</text>
</comment>
<feature type="repeat" description="TPR" evidence="3">
    <location>
        <begin position="295"/>
        <end position="328"/>
    </location>
</feature>
<dbReference type="Pfam" id="PF13181">
    <property type="entry name" value="TPR_8"/>
    <property type="match status" value="1"/>
</dbReference>
<evidence type="ECO:0000256" key="4">
    <source>
        <dbReference type="SAM" id="SignalP"/>
    </source>
</evidence>
<evidence type="ECO:0000313" key="5">
    <source>
        <dbReference type="EMBL" id="RKE95447.1"/>
    </source>
</evidence>
<protein>
    <submittedName>
        <fullName evidence="5">Tetratricopeptide repeat protein</fullName>
    </submittedName>
</protein>
<dbReference type="PROSITE" id="PS50005">
    <property type="entry name" value="TPR"/>
    <property type="match status" value="2"/>
</dbReference>
<dbReference type="PANTHER" id="PTHR45586:SF1">
    <property type="entry name" value="LIPOPOLYSACCHARIDE ASSEMBLY PROTEIN B"/>
    <property type="match status" value="1"/>
</dbReference>
<evidence type="ECO:0000256" key="2">
    <source>
        <dbReference type="ARBA" id="ARBA00022803"/>
    </source>
</evidence>
<gene>
    <name evidence="5" type="ORF">BXY80_1637</name>
</gene>
<dbReference type="SUPFAM" id="SSF81901">
    <property type="entry name" value="HCP-like"/>
    <property type="match status" value="1"/>
</dbReference>
<keyword evidence="4" id="KW-0732">Signal</keyword>
<accession>A0A420DMN9</accession>
<reference evidence="5 6" key="1">
    <citation type="submission" date="2018-09" db="EMBL/GenBank/DDBJ databases">
        <title>Genomic Encyclopedia of Archaeal and Bacterial Type Strains, Phase II (KMG-II): from individual species to whole genera.</title>
        <authorList>
            <person name="Goeker M."/>
        </authorList>
    </citation>
    <scope>NUCLEOTIDE SEQUENCE [LARGE SCALE GENOMIC DNA]</scope>
    <source>
        <strain evidence="5 6">DSM 26283</strain>
    </source>
</reference>
<feature type="chain" id="PRO_5019167035" evidence="4">
    <location>
        <begin position="20"/>
        <end position="425"/>
    </location>
</feature>
<keyword evidence="1" id="KW-0677">Repeat</keyword>
<dbReference type="InterPro" id="IPR011990">
    <property type="entry name" value="TPR-like_helical_dom_sf"/>
</dbReference>
<feature type="repeat" description="TPR" evidence="3">
    <location>
        <begin position="227"/>
        <end position="260"/>
    </location>
</feature>
<keyword evidence="6" id="KW-1185">Reference proteome</keyword>
<dbReference type="InterPro" id="IPR019734">
    <property type="entry name" value="TPR_rpt"/>
</dbReference>
<evidence type="ECO:0000313" key="6">
    <source>
        <dbReference type="Proteomes" id="UP000284892"/>
    </source>
</evidence>
<dbReference type="RefSeq" id="WP_120200781.1">
    <property type="nucleotide sequence ID" value="NZ_RAQJ01000002.1"/>
</dbReference>